<keyword evidence="14" id="KW-1133">Transmembrane helix</keyword>
<keyword evidence="6" id="KW-0446">Lipid-binding</keyword>
<comment type="subunit">
    <text evidence="4">Homodimer.</text>
</comment>
<evidence type="ECO:0000256" key="7">
    <source>
        <dbReference type="ARBA" id="ARBA00023136"/>
    </source>
</evidence>
<name>A0A937FB39_9BACT</name>
<feature type="transmembrane region" description="Helical" evidence="14">
    <location>
        <begin position="6"/>
        <end position="24"/>
    </location>
</feature>
<dbReference type="Gene3D" id="2.40.128.20">
    <property type="match status" value="1"/>
</dbReference>
<keyword evidence="9" id="KW-0998">Cell outer membrane</keyword>
<evidence type="ECO:0000256" key="2">
    <source>
        <dbReference type="ARBA" id="ARBA00004635"/>
    </source>
</evidence>
<evidence type="ECO:0000256" key="8">
    <source>
        <dbReference type="ARBA" id="ARBA00023139"/>
    </source>
</evidence>
<evidence type="ECO:0000259" key="15">
    <source>
        <dbReference type="Pfam" id="PF08212"/>
    </source>
</evidence>
<dbReference type="PROSITE" id="PS00213">
    <property type="entry name" value="LIPOCALIN"/>
    <property type="match status" value="1"/>
</dbReference>
<evidence type="ECO:0000256" key="3">
    <source>
        <dbReference type="ARBA" id="ARBA00006889"/>
    </source>
</evidence>
<dbReference type="AlphaFoldDB" id="A0A937FB39"/>
<keyword evidence="5" id="KW-0732">Signal</keyword>
<evidence type="ECO:0000256" key="5">
    <source>
        <dbReference type="ARBA" id="ARBA00022729"/>
    </source>
</evidence>
<dbReference type="SUPFAM" id="SSF50814">
    <property type="entry name" value="Lipocalins"/>
    <property type="match status" value="1"/>
</dbReference>
<proteinExistence type="inferred from homology"/>
<keyword evidence="14" id="KW-0812">Transmembrane</keyword>
<dbReference type="PIRSF" id="PIRSF036893">
    <property type="entry name" value="Lipocalin_ApoD"/>
    <property type="match status" value="1"/>
</dbReference>
<reference evidence="16" key="1">
    <citation type="submission" date="2021-01" db="EMBL/GenBank/DDBJ databases">
        <title>Fulvivirga kasyanovii gen. nov., sp nov., a novel member of the phylum Bacteroidetes isolated from seawater in a mussel farm.</title>
        <authorList>
            <person name="Zhao L.-H."/>
            <person name="Wang Z.-J."/>
        </authorList>
    </citation>
    <scope>NUCLEOTIDE SEQUENCE</scope>
    <source>
        <strain evidence="16">2943</strain>
    </source>
</reference>
<comment type="function">
    <text evidence="11">Involved in the storage or transport of lipids necessary for membrane maintenance under stressful conditions. Displays a binding preference for lysophospholipids.</text>
</comment>
<dbReference type="InterPro" id="IPR022271">
    <property type="entry name" value="Lipocalin_ApoD"/>
</dbReference>
<dbReference type="GO" id="GO:0008289">
    <property type="term" value="F:lipid binding"/>
    <property type="evidence" value="ECO:0007669"/>
    <property type="project" value="UniProtKB-KW"/>
</dbReference>
<dbReference type="InterPro" id="IPR012674">
    <property type="entry name" value="Calycin"/>
</dbReference>
<dbReference type="InterPro" id="IPR022272">
    <property type="entry name" value="Lipocalin_CS"/>
</dbReference>
<comment type="subcellular location">
    <subcellularLocation>
        <location evidence="1">Cell outer membrane</location>
    </subcellularLocation>
    <subcellularLocation>
        <location evidence="2">Membrane</location>
        <topology evidence="2">Lipid-anchor</topology>
    </subcellularLocation>
</comment>
<dbReference type="CDD" id="cd19438">
    <property type="entry name" value="lipocalin_Blc-like"/>
    <property type="match status" value="1"/>
</dbReference>
<comment type="caution">
    <text evidence="16">The sequence shown here is derived from an EMBL/GenBank/DDBJ whole genome shotgun (WGS) entry which is preliminary data.</text>
</comment>
<feature type="domain" description="Lipocalin/cytosolic fatty-acid binding" evidence="15">
    <location>
        <begin position="42"/>
        <end position="178"/>
    </location>
</feature>
<evidence type="ECO:0000256" key="13">
    <source>
        <dbReference type="PIRNR" id="PIRNR036893"/>
    </source>
</evidence>
<dbReference type="RefSeq" id="WP_202245107.1">
    <property type="nucleotide sequence ID" value="NZ_JAESIY010000007.1"/>
</dbReference>
<evidence type="ECO:0000256" key="6">
    <source>
        <dbReference type="ARBA" id="ARBA00023121"/>
    </source>
</evidence>
<evidence type="ECO:0000256" key="14">
    <source>
        <dbReference type="SAM" id="Phobius"/>
    </source>
</evidence>
<keyword evidence="17" id="KW-1185">Reference proteome</keyword>
<dbReference type="EMBL" id="JAESIY010000007">
    <property type="protein sequence ID" value="MBL3657328.1"/>
    <property type="molecule type" value="Genomic_DNA"/>
</dbReference>
<comment type="similarity">
    <text evidence="3 13">Belongs to the calycin superfamily. Lipocalin family.</text>
</comment>
<evidence type="ECO:0000256" key="9">
    <source>
        <dbReference type="ARBA" id="ARBA00023237"/>
    </source>
</evidence>
<organism evidence="16 17">
    <name type="scientific">Fulvivirga sediminis</name>
    <dbReference type="NCBI Taxonomy" id="2803949"/>
    <lineage>
        <taxon>Bacteria</taxon>
        <taxon>Pseudomonadati</taxon>
        <taxon>Bacteroidota</taxon>
        <taxon>Cytophagia</taxon>
        <taxon>Cytophagales</taxon>
        <taxon>Fulvivirgaceae</taxon>
        <taxon>Fulvivirga</taxon>
    </lineage>
</organism>
<dbReference type="InterPro" id="IPR002446">
    <property type="entry name" value="Lipocalin_bac"/>
</dbReference>
<gene>
    <name evidence="16" type="ORF">JL102_14370</name>
</gene>
<sequence length="186" mass="21313">MKKKHIIYTASAVIAIGAATFLLWPKKNIPQGVEAVKSFNKERYLGKWYEIARFDFRFEKGLSHVTAEYSLNSDGTIKVINRGYNAKKDEFNEAIGKAKFVKDDSIAELKVSFFGPFYSGYNVIAIDPDYQNALVVGKNRDYMWLLSRNTEMPEDIKKAYLNLAEKHGFDTSKLLWTKHDKSLITP</sequence>
<dbReference type="PRINTS" id="PR01171">
    <property type="entry name" value="BCTLIPOCALIN"/>
</dbReference>
<protein>
    <recommendedName>
        <fullName evidence="12">Outer membrane lipoprotein Blc</fullName>
    </recommendedName>
</protein>
<evidence type="ECO:0000256" key="10">
    <source>
        <dbReference type="ARBA" id="ARBA00023288"/>
    </source>
</evidence>
<dbReference type="InterPro" id="IPR000566">
    <property type="entry name" value="Lipocln_cytosolic_FA-bd_dom"/>
</dbReference>
<dbReference type="InterPro" id="IPR047202">
    <property type="entry name" value="Lipocalin_Blc-like_dom"/>
</dbReference>
<evidence type="ECO:0000313" key="16">
    <source>
        <dbReference type="EMBL" id="MBL3657328.1"/>
    </source>
</evidence>
<evidence type="ECO:0000256" key="12">
    <source>
        <dbReference type="ARBA" id="ARBA00071217"/>
    </source>
</evidence>
<dbReference type="GO" id="GO:0006950">
    <property type="term" value="P:response to stress"/>
    <property type="evidence" value="ECO:0007669"/>
    <property type="project" value="UniProtKB-ARBA"/>
</dbReference>
<dbReference type="PANTHER" id="PTHR10612">
    <property type="entry name" value="APOLIPOPROTEIN D"/>
    <property type="match status" value="1"/>
</dbReference>
<dbReference type="Pfam" id="PF08212">
    <property type="entry name" value="Lipocalin_2"/>
    <property type="match status" value="1"/>
</dbReference>
<evidence type="ECO:0000256" key="4">
    <source>
        <dbReference type="ARBA" id="ARBA00011738"/>
    </source>
</evidence>
<keyword evidence="7 14" id="KW-0472">Membrane</keyword>
<accession>A0A937FB39</accession>
<keyword evidence="10" id="KW-0449">Lipoprotein</keyword>
<evidence type="ECO:0000313" key="17">
    <source>
        <dbReference type="Proteomes" id="UP000659388"/>
    </source>
</evidence>
<dbReference type="FunFam" id="2.40.128.20:FF:000002">
    <property type="entry name" value="Outer membrane lipoprotein Blc"/>
    <property type="match status" value="1"/>
</dbReference>
<dbReference type="Proteomes" id="UP000659388">
    <property type="component" value="Unassembled WGS sequence"/>
</dbReference>
<dbReference type="PANTHER" id="PTHR10612:SF34">
    <property type="entry name" value="APOLIPOPROTEIN D"/>
    <property type="match status" value="1"/>
</dbReference>
<evidence type="ECO:0000256" key="11">
    <source>
        <dbReference type="ARBA" id="ARBA00057024"/>
    </source>
</evidence>
<evidence type="ECO:0000256" key="1">
    <source>
        <dbReference type="ARBA" id="ARBA00004442"/>
    </source>
</evidence>
<dbReference type="GO" id="GO:0009279">
    <property type="term" value="C:cell outer membrane"/>
    <property type="evidence" value="ECO:0007669"/>
    <property type="project" value="UniProtKB-SubCell"/>
</dbReference>
<keyword evidence="8" id="KW-0564">Palmitate</keyword>